<evidence type="ECO:0000256" key="2">
    <source>
        <dbReference type="ARBA" id="ARBA00022857"/>
    </source>
</evidence>
<sequence>MTRINDLFSVEGKRIVVTGGASGIGYAIAEAMTMNGALVGIVDMSAERMEAAAQRLAQIGRRPELACANLANPDEARASLEGLHRVLGGLDVLFANAGISGGPGFLGADGARVEANRFEAIDPGVLERTLSVNVGSVFHSAQAVVPLMKAAGQGRIVVTSSISASKTELMVGSAYVASKGAVGMLVRQLAHELAGYGILVNAICPGPTATQIAGGRLQDAAMQDVLGRFAPLGRIASPQDIQGVALLLASRAGDYITGTEITVDGGTHLGPVAVPDGRDRVSRGEG</sequence>
<dbReference type="AlphaFoldDB" id="A0A494XM22"/>
<dbReference type="OrthoDB" id="9806974at2"/>
<dbReference type="RefSeq" id="WP_121088152.1">
    <property type="nucleotide sequence ID" value="NZ_RBZU01000008.1"/>
</dbReference>
<proteinExistence type="inferred from homology"/>
<dbReference type="InterPro" id="IPR036291">
    <property type="entry name" value="NAD(P)-bd_dom_sf"/>
</dbReference>
<keyword evidence="2" id="KW-0521">NADP</keyword>
<dbReference type="Proteomes" id="UP000270342">
    <property type="component" value="Unassembled WGS sequence"/>
</dbReference>
<evidence type="ECO:0000256" key="1">
    <source>
        <dbReference type="ARBA" id="ARBA00006484"/>
    </source>
</evidence>
<reference evidence="4 5" key="1">
    <citation type="submission" date="2018-10" db="EMBL/GenBank/DDBJ databases">
        <title>Robbsia sp. DHC34, isolated from soil.</title>
        <authorList>
            <person name="Gao Z.-H."/>
            <person name="Qiu L.-H."/>
        </authorList>
    </citation>
    <scope>NUCLEOTIDE SEQUENCE [LARGE SCALE GENOMIC DNA]</scope>
    <source>
        <strain evidence="4 5">DHC34</strain>
    </source>
</reference>
<dbReference type="InterPro" id="IPR020904">
    <property type="entry name" value="Sc_DH/Rdtase_CS"/>
</dbReference>
<dbReference type="SUPFAM" id="SSF51735">
    <property type="entry name" value="NAD(P)-binding Rossmann-fold domains"/>
    <property type="match status" value="1"/>
</dbReference>
<keyword evidence="5" id="KW-1185">Reference proteome</keyword>
<evidence type="ECO:0000313" key="4">
    <source>
        <dbReference type="EMBL" id="RKP51747.1"/>
    </source>
</evidence>
<name>A0A494XM22_9BURK</name>
<evidence type="ECO:0000313" key="5">
    <source>
        <dbReference type="Proteomes" id="UP000270342"/>
    </source>
</evidence>
<dbReference type="PROSITE" id="PS00061">
    <property type="entry name" value="ADH_SHORT"/>
    <property type="match status" value="1"/>
</dbReference>
<dbReference type="InterPro" id="IPR052178">
    <property type="entry name" value="Sec_Metab_Biosynth_SDR"/>
</dbReference>
<protein>
    <submittedName>
        <fullName evidence="4">SDR family oxidoreductase</fullName>
    </submittedName>
</protein>
<dbReference type="EMBL" id="RBZU01000008">
    <property type="protein sequence ID" value="RKP51747.1"/>
    <property type="molecule type" value="Genomic_DNA"/>
</dbReference>
<dbReference type="InterPro" id="IPR002347">
    <property type="entry name" value="SDR_fam"/>
</dbReference>
<keyword evidence="3" id="KW-0560">Oxidoreductase</keyword>
<organism evidence="4 5">
    <name type="scientific">Pararobbsia silviterrae</name>
    <dbReference type="NCBI Taxonomy" id="1792498"/>
    <lineage>
        <taxon>Bacteria</taxon>
        <taxon>Pseudomonadati</taxon>
        <taxon>Pseudomonadota</taxon>
        <taxon>Betaproteobacteria</taxon>
        <taxon>Burkholderiales</taxon>
        <taxon>Burkholderiaceae</taxon>
        <taxon>Pararobbsia</taxon>
    </lineage>
</organism>
<comment type="caution">
    <text evidence="4">The sequence shown here is derived from an EMBL/GenBank/DDBJ whole genome shotgun (WGS) entry which is preliminary data.</text>
</comment>
<dbReference type="FunFam" id="3.40.50.720:FF:000084">
    <property type="entry name" value="Short-chain dehydrogenase reductase"/>
    <property type="match status" value="1"/>
</dbReference>
<dbReference type="PANTHER" id="PTHR43618:SF8">
    <property type="entry name" value="7ALPHA-HYDROXYSTEROID DEHYDROGENASE"/>
    <property type="match status" value="1"/>
</dbReference>
<comment type="similarity">
    <text evidence="1">Belongs to the short-chain dehydrogenases/reductases (SDR) family.</text>
</comment>
<accession>A0A494XM22</accession>
<dbReference type="PANTHER" id="PTHR43618">
    <property type="entry name" value="7-ALPHA-HYDROXYSTEROID DEHYDROGENASE"/>
    <property type="match status" value="1"/>
</dbReference>
<gene>
    <name evidence="4" type="ORF">D7S86_17450</name>
</gene>
<dbReference type="PRINTS" id="PR00080">
    <property type="entry name" value="SDRFAMILY"/>
</dbReference>
<dbReference type="Pfam" id="PF13561">
    <property type="entry name" value="adh_short_C2"/>
    <property type="match status" value="1"/>
</dbReference>
<evidence type="ECO:0000256" key="3">
    <source>
        <dbReference type="ARBA" id="ARBA00023002"/>
    </source>
</evidence>
<dbReference type="CDD" id="cd05233">
    <property type="entry name" value="SDR_c"/>
    <property type="match status" value="1"/>
</dbReference>
<dbReference type="GO" id="GO:0016491">
    <property type="term" value="F:oxidoreductase activity"/>
    <property type="evidence" value="ECO:0007669"/>
    <property type="project" value="UniProtKB-KW"/>
</dbReference>
<dbReference type="Gene3D" id="3.40.50.720">
    <property type="entry name" value="NAD(P)-binding Rossmann-like Domain"/>
    <property type="match status" value="1"/>
</dbReference>
<dbReference type="PRINTS" id="PR00081">
    <property type="entry name" value="GDHRDH"/>
</dbReference>